<evidence type="ECO:0000256" key="5">
    <source>
        <dbReference type="SAM" id="MobiDB-lite"/>
    </source>
</evidence>
<dbReference type="Proteomes" id="UP000002499">
    <property type="component" value="Unassembled WGS sequence"/>
</dbReference>
<evidence type="ECO:0000259" key="6">
    <source>
        <dbReference type="Pfam" id="PF06094"/>
    </source>
</evidence>
<feature type="binding site" evidence="4">
    <location>
        <begin position="113"/>
        <end position="118"/>
    </location>
    <ligand>
        <name>substrate</name>
    </ligand>
</feature>
<dbReference type="InParanoid" id="E9E559"/>
<dbReference type="HOGENOM" id="CLU_1050024_0_0_1"/>
<protein>
    <recommendedName>
        <fullName evidence="1">gamma-glutamylcyclotransferase</fullName>
        <ecNumber evidence="1">4.3.2.9</ecNumber>
    </recommendedName>
</protein>
<feature type="region of interest" description="Disordered" evidence="5">
    <location>
        <begin position="61"/>
        <end position="98"/>
    </location>
</feature>
<name>E9E559_METAQ</name>
<reference evidence="7 8" key="1">
    <citation type="journal article" date="2011" name="PLoS Genet.">
        <title>Genome sequencing and comparative transcriptomics of the model entomopathogenic fungi Metarhizium anisopliae and M. acridum.</title>
        <authorList>
            <person name="Gao Q."/>
            <person name="Jin K."/>
            <person name="Ying S.H."/>
            <person name="Zhang Y."/>
            <person name="Xiao G."/>
            <person name="Shang Y."/>
            <person name="Duan Z."/>
            <person name="Hu X."/>
            <person name="Xie X.Q."/>
            <person name="Zhou G."/>
            <person name="Peng G."/>
            <person name="Luo Z."/>
            <person name="Huang W."/>
            <person name="Wang B."/>
            <person name="Fang W."/>
            <person name="Wang S."/>
            <person name="Zhong Y."/>
            <person name="Ma L.J."/>
            <person name="St Leger R.J."/>
            <person name="Zhao G.P."/>
            <person name="Pei Y."/>
            <person name="Feng M.G."/>
            <person name="Xia Y."/>
            <person name="Wang C."/>
        </authorList>
    </citation>
    <scope>NUCLEOTIDE SEQUENCE [LARGE SCALE GENOMIC DNA]</scope>
    <source>
        <strain evidence="7 8">CQMa 102</strain>
    </source>
</reference>
<evidence type="ECO:0000256" key="1">
    <source>
        <dbReference type="ARBA" id="ARBA00012346"/>
    </source>
</evidence>
<dbReference type="GO" id="GO:0003839">
    <property type="term" value="F:gamma-glutamylcyclotransferase activity"/>
    <property type="evidence" value="ECO:0007669"/>
    <property type="project" value="UniProtKB-EC"/>
</dbReference>
<dbReference type="KEGG" id="maw:19249339"/>
<feature type="active site" description="Proton acceptor" evidence="3">
    <location>
        <position position="186"/>
    </location>
</feature>
<evidence type="ECO:0000313" key="7">
    <source>
        <dbReference type="EMBL" id="EFY88934.1"/>
    </source>
</evidence>
<dbReference type="InterPro" id="IPR036568">
    <property type="entry name" value="GGCT-like_sf"/>
</dbReference>
<dbReference type="EC" id="4.3.2.9" evidence="1"/>
<dbReference type="PANTHER" id="PTHR12935:SF0">
    <property type="entry name" value="GAMMA-GLUTAMYLCYCLOTRANSFERASE"/>
    <property type="match status" value="1"/>
</dbReference>
<evidence type="ECO:0000256" key="4">
    <source>
        <dbReference type="PIRSR" id="PIRSR617939-2"/>
    </source>
</evidence>
<dbReference type="GeneID" id="19249339"/>
<accession>E9E559</accession>
<dbReference type="EMBL" id="GL698505">
    <property type="protein sequence ID" value="EFY88934.1"/>
    <property type="molecule type" value="Genomic_DNA"/>
</dbReference>
<evidence type="ECO:0000256" key="3">
    <source>
        <dbReference type="PIRSR" id="PIRSR617939-1"/>
    </source>
</evidence>
<keyword evidence="8" id="KW-1185">Reference proteome</keyword>
<dbReference type="InterPro" id="IPR009288">
    <property type="entry name" value="AIG2-like_dom"/>
</dbReference>
<dbReference type="InterPro" id="IPR017939">
    <property type="entry name" value="G-Glutamylcylcotransferase"/>
</dbReference>
<dbReference type="PANTHER" id="PTHR12935">
    <property type="entry name" value="GAMMA-GLUTAMYLCYCLOTRANSFERASE"/>
    <property type="match status" value="1"/>
</dbReference>
<dbReference type="Gene3D" id="3.10.490.10">
    <property type="entry name" value="Gamma-glutamyl cyclotransferase-like"/>
    <property type="match status" value="1"/>
</dbReference>
<dbReference type="CDD" id="cd06661">
    <property type="entry name" value="GGCT_like"/>
    <property type="match status" value="1"/>
</dbReference>
<dbReference type="Pfam" id="PF06094">
    <property type="entry name" value="GGACT"/>
    <property type="match status" value="1"/>
</dbReference>
<evidence type="ECO:0000256" key="2">
    <source>
        <dbReference type="ARBA" id="ARBA00023239"/>
    </source>
</evidence>
<gene>
    <name evidence="7" type="ORF">MAC_05028</name>
</gene>
<proteinExistence type="predicted"/>
<dbReference type="eggNOG" id="ENOG502T63G">
    <property type="taxonomic scope" value="Eukaryota"/>
</dbReference>
<keyword evidence="2" id="KW-0456">Lyase</keyword>
<sequence length="265" mass="29277">MLDVGTAKWSAALAGLPGACTLFTKIKGSKAISLPVDLHDTPHVGARQPRSLNQTLAAPPVAAHGTHHHHLADSTTTADNPRPREMPPKREDSQLSQDSVMTATPEDRHEILYFAYGSNLSTAQMRQRCPHSTPVGLGYLEGWKWLINERGYANVVRVSGGGGGGGVYGLLYLLPPQDEERLDVCEGVPWAYEKMTCDARWVRDGLGKALDEPVRALVYVDTSRVRESVPGDEYVQRMERGIEDAVNNWGLDGEYAARVMRRFWE</sequence>
<evidence type="ECO:0000313" key="8">
    <source>
        <dbReference type="Proteomes" id="UP000002499"/>
    </source>
</evidence>
<dbReference type="InterPro" id="IPR013024">
    <property type="entry name" value="GGCT-like"/>
</dbReference>
<dbReference type="SUPFAM" id="SSF110857">
    <property type="entry name" value="Gamma-glutamyl cyclotransferase-like"/>
    <property type="match status" value="1"/>
</dbReference>
<dbReference type="STRING" id="655827.E9E559"/>
<dbReference type="OrthoDB" id="2924818at2759"/>
<feature type="domain" description="Gamma-glutamylcyclotransferase AIG2-like" evidence="6">
    <location>
        <begin position="113"/>
        <end position="221"/>
    </location>
</feature>
<feature type="compositionally biased region" description="Basic and acidic residues" evidence="5">
    <location>
        <begin position="81"/>
        <end position="93"/>
    </location>
</feature>
<organism evidence="8">
    <name type="scientific">Metarhizium acridum (strain CQMa 102)</name>
    <dbReference type="NCBI Taxonomy" id="655827"/>
    <lineage>
        <taxon>Eukaryota</taxon>
        <taxon>Fungi</taxon>
        <taxon>Dikarya</taxon>
        <taxon>Ascomycota</taxon>
        <taxon>Pezizomycotina</taxon>
        <taxon>Sordariomycetes</taxon>
        <taxon>Hypocreomycetidae</taxon>
        <taxon>Hypocreales</taxon>
        <taxon>Clavicipitaceae</taxon>
        <taxon>Metarhizium</taxon>
    </lineage>
</organism>
<dbReference type="AlphaFoldDB" id="E9E559"/>